<name>A0A0B0DG92_9MICC</name>
<keyword evidence="1" id="KW-0472">Membrane</keyword>
<dbReference type="STRING" id="223184.AS25_07820"/>
<evidence type="ECO:0000313" key="3">
    <source>
        <dbReference type="Proteomes" id="UP000030664"/>
    </source>
</evidence>
<dbReference type="AlphaFoldDB" id="A0A0B0DG92"/>
<dbReference type="EMBL" id="JROM01000022">
    <property type="protein sequence ID" value="KHE74279.1"/>
    <property type="molecule type" value="Genomic_DNA"/>
</dbReference>
<dbReference type="Proteomes" id="UP000030664">
    <property type="component" value="Unassembled WGS sequence"/>
</dbReference>
<gene>
    <name evidence="2" type="ORF">AS25_07820</name>
</gene>
<keyword evidence="1" id="KW-0812">Transmembrane</keyword>
<evidence type="ECO:0008006" key="4">
    <source>
        <dbReference type="Google" id="ProtNLM"/>
    </source>
</evidence>
<feature type="transmembrane region" description="Helical" evidence="1">
    <location>
        <begin position="12"/>
        <end position="37"/>
    </location>
</feature>
<protein>
    <recommendedName>
        <fullName evidence="4">DUF4878 domain-containing protein</fullName>
    </recommendedName>
</protein>
<sequence>MERSERIVRAVGAWFVLILLALAGAAVTIALVNMYAYGPETDVRDYFQALQDGDGGKALGLLNARVPDSNAALLDGEPLAEASKGLQDVTVRTVASSGDRAVVRANYTLNGQEASSEFTLHPAETQWGFFTVWDFDPSTLPTMTVTMPGSTAVDINGASVALPGSSREFAVFYPGTYTGSYSSPMVRAEPQEVAVSDARENTTMTLEAEPTERLTHQVDEQIREHLDECTAQDSLYPAGCPFSYEFDGRIQGRVSWSIKDYPTPFVSLDDAAAGRWHVPDSRGIARIEFTAVDLYDGTTSQVTDEVPFLLSADVRVTGDEVTLTPR</sequence>
<accession>A0A0B0DG92</accession>
<reference evidence="2 3" key="1">
    <citation type="submission" date="2014-09" db="EMBL/GenBank/DDBJ databases">
        <title>High-quality draft genome sequence of Kocuria marina SO9-6, an actinobacterium isolated from a copper mine.</title>
        <authorList>
            <person name="Castro D.B."/>
            <person name="Pereira L.B."/>
            <person name="Silva M.V."/>
            <person name="Silva B.P."/>
            <person name="Zanardi B.R."/>
            <person name="Carlos C."/>
            <person name="Belgini D.R."/>
            <person name="Limache E.G."/>
            <person name="Lacerda G.V."/>
            <person name="Nery M.B."/>
            <person name="Gomes M.B."/>
            <person name="Souza S."/>
            <person name="Silva T.M."/>
            <person name="Rodrigues V.D."/>
            <person name="Paulino L.C."/>
            <person name="Vicentini R."/>
            <person name="Ferraz L.F."/>
            <person name="Ottoboni L.M."/>
        </authorList>
    </citation>
    <scope>NUCLEOTIDE SEQUENCE [LARGE SCALE GENOMIC DNA]</scope>
    <source>
        <strain evidence="2 3">SO9-6</strain>
    </source>
</reference>
<proteinExistence type="predicted"/>
<dbReference type="eggNOG" id="COG3087">
    <property type="taxonomic scope" value="Bacteria"/>
</dbReference>
<evidence type="ECO:0000256" key="1">
    <source>
        <dbReference type="SAM" id="Phobius"/>
    </source>
</evidence>
<comment type="caution">
    <text evidence="2">The sequence shown here is derived from an EMBL/GenBank/DDBJ whole genome shotgun (WGS) entry which is preliminary data.</text>
</comment>
<evidence type="ECO:0000313" key="2">
    <source>
        <dbReference type="EMBL" id="KHE74279.1"/>
    </source>
</evidence>
<organism evidence="2 3">
    <name type="scientific">Kocuria marina</name>
    <dbReference type="NCBI Taxonomy" id="223184"/>
    <lineage>
        <taxon>Bacteria</taxon>
        <taxon>Bacillati</taxon>
        <taxon>Actinomycetota</taxon>
        <taxon>Actinomycetes</taxon>
        <taxon>Micrococcales</taxon>
        <taxon>Micrococcaceae</taxon>
        <taxon>Kocuria</taxon>
    </lineage>
</organism>
<dbReference type="RefSeq" id="WP_035964056.1">
    <property type="nucleotide sequence ID" value="NZ_JROM01000022.1"/>
</dbReference>
<keyword evidence="1" id="KW-1133">Transmembrane helix</keyword>